<dbReference type="InterPro" id="IPR001173">
    <property type="entry name" value="Glyco_trans_2-like"/>
</dbReference>
<reference evidence="6 7" key="1">
    <citation type="submission" date="2018-12" db="EMBL/GenBank/DDBJ databases">
        <title>The Draft Genome Sequence of the Soil Bacterium Pedobacter tournemirensis R1.</title>
        <authorList>
            <person name="He J."/>
        </authorList>
    </citation>
    <scope>NUCLEOTIDE SEQUENCE [LARGE SCALE GENOMIC DNA]</scope>
    <source>
        <strain evidence="6 7">R1</strain>
    </source>
</reference>
<keyword evidence="4" id="KW-0472">Membrane</keyword>
<comment type="caution">
    <text evidence="6">The sequence shown here is derived from an EMBL/GenBank/DDBJ whole genome shotgun (WGS) entry which is preliminary data.</text>
</comment>
<name>A0A4Q0M8H9_9SPHI</name>
<evidence type="ECO:0000256" key="2">
    <source>
        <dbReference type="ARBA" id="ARBA00022676"/>
    </source>
</evidence>
<comment type="similarity">
    <text evidence="1">Belongs to the glycosyltransferase 2 family.</text>
</comment>
<organism evidence="6 7">
    <name type="scientific">Arcticibacter tournemirensis</name>
    <dbReference type="NCBI Taxonomy" id="699437"/>
    <lineage>
        <taxon>Bacteria</taxon>
        <taxon>Pseudomonadati</taxon>
        <taxon>Bacteroidota</taxon>
        <taxon>Sphingobacteriia</taxon>
        <taxon>Sphingobacteriales</taxon>
        <taxon>Sphingobacteriaceae</taxon>
        <taxon>Arcticibacter</taxon>
    </lineage>
</organism>
<keyword evidence="2" id="KW-0328">Glycosyltransferase</keyword>
<dbReference type="SUPFAM" id="SSF53448">
    <property type="entry name" value="Nucleotide-diphospho-sugar transferases"/>
    <property type="match status" value="1"/>
</dbReference>
<dbReference type="GO" id="GO:0016757">
    <property type="term" value="F:glycosyltransferase activity"/>
    <property type="evidence" value="ECO:0007669"/>
    <property type="project" value="UniProtKB-KW"/>
</dbReference>
<feature type="transmembrane region" description="Helical" evidence="4">
    <location>
        <begin position="245"/>
        <end position="268"/>
    </location>
</feature>
<dbReference type="PANTHER" id="PTHR43179">
    <property type="entry name" value="RHAMNOSYLTRANSFERASE WBBL"/>
    <property type="match status" value="1"/>
</dbReference>
<dbReference type="Gene3D" id="3.90.550.10">
    <property type="entry name" value="Spore Coat Polysaccharide Biosynthesis Protein SpsA, Chain A"/>
    <property type="match status" value="1"/>
</dbReference>
<feature type="domain" description="Glycosyltransferase 2-like" evidence="5">
    <location>
        <begin position="58"/>
        <end position="117"/>
    </location>
</feature>
<dbReference type="EMBL" id="RXOC01000008">
    <property type="protein sequence ID" value="RXF69099.1"/>
    <property type="molecule type" value="Genomic_DNA"/>
</dbReference>
<dbReference type="PANTHER" id="PTHR43179:SF12">
    <property type="entry name" value="GALACTOFURANOSYLTRANSFERASE GLFT2"/>
    <property type="match status" value="1"/>
</dbReference>
<protein>
    <submittedName>
        <fullName evidence="6">Glycosyltransferase</fullName>
    </submittedName>
</protein>
<evidence type="ECO:0000256" key="4">
    <source>
        <dbReference type="SAM" id="Phobius"/>
    </source>
</evidence>
<evidence type="ECO:0000256" key="1">
    <source>
        <dbReference type="ARBA" id="ARBA00006739"/>
    </source>
</evidence>
<keyword evidence="4" id="KW-0812">Transmembrane</keyword>
<proteinExistence type="inferred from homology"/>
<evidence type="ECO:0000259" key="5">
    <source>
        <dbReference type="Pfam" id="PF00535"/>
    </source>
</evidence>
<dbReference type="AlphaFoldDB" id="A0A4Q0M8H9"/>
<evidence type="ECO:0000313" key="7">
    <source>
        <dbReference type="Proteomes" id="UP000290848"/>
    </source>
</evidence>
<evidence type="ECO:0000256" key="3">
    <source>
        <dbReference type="ARBA" id="ARBA00022679"/>
    </source>
</evidence>
<dbReference type="Pfam" id="PF00535">
    <property type="entry name" value="Glycos_transf_2"/>
    <property type="match status" value="1"/>
</dbReference>
<sequence>MYTQDNQDSIDIVIPSYRLDESILLPIFGLQQPVGFIIKYYLISDNPAVSIPSSILQLATAGKIVLIVNEKNLGFSPTRNLGIDAGRGEWILLLDDDIIPAPGLLLNYAYAIKNYPGSIGFIGLTSFPEPFNDVTKALFYNGSVGHFQSALKSEQLPWAPTANVLLNRKLLGNRRFDPSLKLGGEDIELLAGNSLARGMRYISVPKAEVVHPWWNGGKQQLRRLFRYGAGTAEVMNKKEFRSYAFIDFTNTSETLLLLLVLIVAGSIFGVNVRFLIWMLPVAVIAELITCIVRGVKISGEFAAGLLWQMLLHKNMYEAGMLWNTLSNGRLHNFARRIDLGFAKKNPSPFRLNKWKIIKLTITIIMIITCILLT</sequence>
<accession>A0A4Q0M8H9</accession>
<keyword evidence="3 6" id="KW-0808">Transferase</keyword>
<keyword evidence="4" id="KW-1133">Transmembrane helix</keyword>
<dbReference type="RefSeq" id="WP_128769907.1">
    <property type="nucleotide sequence ID" value="NZ_RXOC01000008.1"/>
</dbReference>
<gene>
    <name evidence="6" type="ORF">EKH83_13165</name>
</gene>
<dbReference type="InterPro" id="IPR029044">
    <property type="entry name" value="Nucleotide-diphossugar_trans"/>
</dbReference>
<dbReference type="Proteomes" id="UP000290848">
    <property type="component" value="Unassembled WGS sequence"/>
</dbReference>
<evidence type="ECO:0000313" key="6">
    <source>
        <dbReference type="EMBL" id="RXF69099.1"/>
    </source>
</evidence>